<protein>
    <submittedName>
        <fullName evidence="3">SPRY domain containing protein</fullName>
    </submittedName>
</protein>
<organism evidence="3 4">
    <name type="scientific">Acanthamoeba castellanii (strain ATCC 30010 / Neff)</name>
    <dbReference type="NCBI Taxonomy" id="1257118"/>
    <lineage>
        <taxon>Eukaryota</taxon>
        <taxon>Amoebozoa</taxon>
        <taxon>Discosea</taxon>
        <taxon>Longamoebia</taxon>
        <taxon>Centramoebida</taxon>
        <taxon>Acanthamoebidae</taxon>
        <taxon>Acanthamoeba</taxon>
    </lineage>
</organism>
<feature type="compositionally biased region" description="Basic residues" evidence="1">
    <location>
        <begin position="357"/>
        <end position="377"/>
    </location>
</feature>
<dbReference type="EMBL" id="KB007974">
    <property type="protein sequence ID" value="ELR17616.1"/>
    <property type="molecule type" value="Genomic_DNA"/>
</dbReference>
<dbReference type="CDD" id="cd11709">
    <property type="entry name" value="SPRY"/>
    <property type="match status" value="1"/>
</dbReference>
<dbReference type="KEGG" id="acan:ACA1_063800"/>
<dbReference type="SMART" id="SM00449">
    <property type="entry name" value="SPRY"/>
    <property type="match status" value="1"/>
</dbReference>
<feature type="compositionally biased region" description="Basic residues" evidence="1">
    <location>
        <begin position="336"/>
        <end position="350"/>
    </location>
</feature>
<evidence type="ECO:0000313" key="4">
    <source>
        <dbReference type="Proteomes" id="UP000011083"/>
    </source>
</evidence>
<dbReference type="STRING" id="1257118.L8GZV1"/>
<dbReference type="Gene3D" id="2.60.120.920">
    <property type="match status" value="1"/>
</dbReference>
<dbReference type="InterPro" id="IPR043136">
    <property type="entry name" value="B30.2/SPRY_sf"/>
</dbReference>
<evidence type="ECO:0000256" key="1">
    <source>
        <dbReference type="SAM" id="MobiDB-lite"/>
    </source>
</evidence>
<feature type="compositionally biased region" description="Polar residues" evidence="1">
    <location>
        <begin position="163"/>
        <end position="172"/>
    </location>
</feature>
<evidence type="ECO:0000313" key="3">
    <source>
        <dbReference type="EMBL" id="ELR17616.1"/>
    </source>
</evidence>
<feature type="compositionally biased region" description="Basic and acidic residues" evidence="1">
    <location>
        <begin position="59"/>
        <end position="72"/>
    </location>
</feature>
<feature type="compositionally biased region" description="Basic and acidic residues" evidence="1">
    <location>
        <begin position="291"/>
        <end position="335"/>
    </location>
</feature>
<feature type="region of interest" description="Disordered" evidence="1">
    <location>
        <begin position="53"/>
        <end position="81"/>
    </location>
</feature>
<dbReference type="AlphaFoldDB" id="L8GZV1"/>
<dbReference type="InterPro" id="IPR013320">
    <property type="entry name" value="ConA-like_dom_sf"/>
</dbReference>
<proteinExistence type="predicted"/>
<feature type="compositionally biased region" description="Basic and acidic residues" evidence="1">
    <location>
        <begin position="173"/>
        <end position="182"/>
    </location>
</feature>
<dbReference type="OrthoDB" id="5951542at2759"/>
<gene>
    <name evidence="3" type="ORF">ACA1_063800</name>
</gene>
<reference evidence="3 4" key="1">
    <citation type="journal article" date="2013" name="Genome Biol.">
        <title>Genome of Acanthamoeba castellanii highlights extensive lateral gene transfer and early evolution of tyrosine kinase signaling.</title>
        <authorList>
            <person name="Clarke M."/>
            <person name="Lohan A.J."/>
            <person name="Liu B."/>
            <person name="Lagkouvardos I."/>
            <person name="Roy S."/>
            <person name="Zafar N."/>
            <person name="Bertelli C."/>
            <person name="Schilde C."/>
            <person name="Kianianmomeni A."/>
            <person name="Burglin T.R."/>
            <person name="Frech C."/>
            <person name="Turcotte B."/>
            <person name="Kopec K.O."/>
            <person name="Synnott J.M."/>
            <person name="Choo C."/>
            <person name="Paponov I."/>
            <person name="Finkler A."/>
            <person name="Soon Heng Tan C."/>
            <person name="Hutchins A.P."/>
            <person name="Weinmeier T."/>
            <person name="Rattei T."/>
            <person name="Chu J.S."/>
            <person name="Gimenez G."/>
            <person name="Irimia M."/>
            <person name="Rigden D.J."/>
            <person name="Fitzpatrick D.A."/>
            <person name="Lorenzo-Morales J."/>
            <person name="Bateman A."/>
            <person name="Chiu C.H."/>
            <person name="Tang P."/>
            <person name="Hegemann P."/>
            <person name="Fromm H."/>
            <person name="Raoult D."/>
            <person name="Greub G."/>
            <person name="Miranda-Saavedra D."/>
            <person name="Chen N."/>
            <person name="Nash P."/>
            <person name="Ginger M.L."/>
            <person name="Horn M."/>
            <person name="Schaap P."/>
            <person name="Caler L."/>
            <person name="Loftus B."/>
        </authorList>
    </citation>
    <scope>NUCLEOTIDE SEQUENCE [LARGE SCALE GENOMIC DNA]</scope>
    <source>
        <strain evidence="3 4">Neff</strain>
    </source>
</reference>
<feature type="region of interest" description="Disordered" evidence="1">
    <location>
        <begin position="281"/>
        <end position="396"/>
    </location>
</feature>
<dbReference type="PRINTS" id="PR01407">
    <property type="entry name" value="BUTYPHLNCDUF"/>
</dbReference>
<feature type="compositionally biased region" description="Acidic residues" evidence="1">
    <location>
        <begin position="382"/>
        <end position="394"/>
    </location>
</feature>
<dbReference type="InterPro" id="IPR003877">
    <property type="entry name" value="SPRY_dom"/>
</dbReference>
<dbReference type="RefSeq" id="XP_004339629.1">
    <property type="nucleotide sequence ID" value="XM_004339581.1"/>
</dbReference>
<dbReference type="PANTHER" id="PTHR12245:SF5">
    <property type="entry name" value="SPRY DOMAIN-CONTAINING SOCS BOX PROTEIN 3"/>
    <property type="match status" value="1"/>
</dbReference>
<dbReference type="InterPro" id="IPR050672">
    <property type="entry name" value="FBXO45-Fsn/SPSB_families"/>
</dbReference>
<dbReference type="VEuPathDB" id="AmoebaDB:ACA1_063800"/>
<sequence>MQSFLSLLGMGKAGERAPSAVEEAAALLASCPTQGGADLDKWVEAVAPHFMALVRPPPKKKEREKEKEKKASDSQGGGTHGLDLVSLPRVAVARLLASDKLCVESEYQAYLFAAAHAELHAFHRYQSAQASGGSSSGSGVTDLRGSDALYGQFSAGALKLLSGQRTDTSSQHSEAETHTDTHNDDEDGSDDDEGEGIHGAHYEEEEEEEDGSDTDTSSSSSVASPGRAAKNLNLRGTAGLYQHMSLGALKSRAEVKAVAAAAPEGDESDALVAEWLAKEQQDKLATTEQPAAEKEAEAEKEEKAEKEESETKEAKEAEAQADDKDKDAAAEEEKPARKRGTTPTGRKGRTARTGGKAARRQERRRARRKQAAGKRGAKGGNESDDDNGEDFYDDPELRQFRQTDAWRAYMREAMADLEPHIRFPLISPHWLTVVETHKLVSRDLLTEAYRHQALMQAGDTSLYTPPKNNLRMQPRSYVNAMQWDTDRHGLHIKISNNGKVAKKLQSHWFSVALGKDGYELGRHYWAIKVGGDETYIGIATAQLNQLDNYLAVDTSSMCYNQYGSISGTCATTVAYYLPPYKRGDVIGVLLDMDKKELSFYKNGASLGQAFRSIPAGKWYPAVGWRAGMQTLVSTGQSF</sequence>
<name>L8GZV1_ACACF</name>
<dbReference type="Pfam" id="PF00622">
    <property type="entry name" value="SPRY"/>
    <property type="match status" value="1"/>
</dbReference>
<feature type="domain" description="B30.2/SPRY" evidence="2">
    <location>
        <begin position="460"/>
        <end position="638"/>
    </location>
</feature>
<evidence type="ECO:0000259" key="2">
    <source>
        <dbReference type="PROSITE" id="PS50188"/>
    </source>
</evidence>
<feature type="region of interest" description="Disordered" evidence="1">
    <location>
        <begin position="163"/>
        <end position="229"/>
    </location>
</feature>
<dbReference type="InterPro" id="IPR001870">
    <property type="entry name" value="B30.2/SPRY"/>
</dbReference>
<feature type="compositionally biased region" description="Acidic residues" evidence="1">
    <location>
        <begin position="203"/>
        <end position="213"/>
    </location>
</feature>
<dbReference type="PANTHER" id="PTHR12245">
    <property type="entry name" value="SPRY DOMAIN CONTAINING SOCS BOX PROTEIN"/>
    <property type="match status" value="1"/>
</dbReference>
<dbReference type="SUPFAM" id="SSF49899">
    <property type="entry name" value="Concanavalin A-like lectins/glucanases"/>
    <property type="match status" value="1"/>
</dbReference>
<keyword evidence="4" id="KW-1185">Reference proteome</keyword>
<dbReference type="PROSITE" id="PS50188">
    <property type="entry name" value="B302_SPRY"/>
    <property type="match status" value="1"/>
</dbReference>
<feature type="compositionally biased region" description="Acidic residues" evidence="1">
    <location>
        <begin position="183"/>
        <end position="194"/>
    </location>
</feature>
<dbReference type="GeneID" id="14917939"/>
<dbReference type="Proteomes" id="UP000011083">
    <property type="component" value="Unassembled WGS sequence"/>
</dbReference>
<accession>L8GZV1</accession>
<dbReference type="InterPro" id="IPR003879">
    <property type="entry name" value="Butyrophylin_SPRY"/>
</dbReference>